<dbReference type="PROSITE" id="PS00398">
    <property type="entry name" value="RECOMBINASES_2"/>
    <property type="match status" value="1"/>
</dbReference>
<evidence type="ECO:0000256" key="1">
    <source>
        <dbReference type="ARBA" id="ARBA00009913"/>
    </source>
</evidence>
<dbReference type="SUPFAM" id="SSF53041">
    <property type="entry name" value="Resolvase-like"/>
    <property type="match status" value="1"/>
</dbReference>
<dbReference type="Pfam" id="PF00239">
    <property type="entry name" value="Resolvase"/>
    <property type="match status" value="1"/>
</dbReference>
<feature type="domain" description="Resolvase/invertase-type recombinase catalytic" evidence="7">
    <location>
        <begin position="4"/>
        <end position="140"/>
    </location>
</feature>
<dbReference type="InterPro" id="IPR006118">
    <property type="entry name" value="Recombinase_CS"/>
</dbReference>
<dbReference type="Pfam" id="PF02796">
    <property type="entry name" value="HTH_7"/>
    <property type="match status" value="1"/>
</dbReference>
<evidence type="ECO:0000256" key="3">
    <source>
        <dbReference type="ARBA" id="ARBA00023125"/>
    </source>
</evidence>
<dbReference type="PANTHER" id="PTHR30461:SF2">
    <property type="entry name" value="SERINE RECOMBINASE PINE-RELATED"/>
    <property type="match status" value="1"/>
</dbReference>
<dbReference type="GO" id="GO:0003677">
    <property type="term" value="F:DNA binding"/>
    <property type="evidence" value="ECO:0007669"/>
    <property type="project" value="UniProtKB-KW"/>
</dbReference>
<dbReference type="PANTHER" id="PTHR30461">
    <property type="entry name" value="DNA-INVERTASE FROM LAMBDOID PROPHAGE"/>
    <property type="match status" value="1"/>
</dbReference>
<name>A0A8I0VCL9_9MICO</name>
<comment type="similarity">
    <text evidence="1">Belongs to the site-specific recombinase resolvase family.</text>
</comment>
<evidence type="ECO:0000256" key="6">
    <source>
        <dbReference type="PROSITE-ProRule" id="PRU10137"/>
    </source>
</evidence>
<dbReference type="CDD" id="cd03768">
    <property type="entry name" value="SR_ResInv"/>
    <property type="match status" value="1"/>
</dbReference>
<dbReference type="Proteomes" id="UP000634579">
    <property type="component" value="Unassembled WGS sequence"/>
</dbReference>
<evidence type="ECO:0000313" key="9">
    <source>
        <dbReference type="Proteomes" id="UP000634579"/>
    </source>
</evidence>
<dbReference type="GO" id="GO:0000150">
    <property type="term" value="F:DNA strand exchange activity"/>
    <property type="evidence" value="ECO:0007669"/>
    <property type="project" value="InterPro"/>
</dbReference>
<dbReference type="PROSITE" id="PS00397">
    <property type="entry name" value="RECOMBINASES_1"/>
    <property type="match status" value="1"/>
</dbReference>
<keyword evidence="3" id="KW-0238">DNA-binding</keyword>
<evidence type="ECO:0000313" key="8">
    <source>
        <dbReference type="EMBL" id="MBF4632626.1"/>
    </source>
</evidence>
<organism evidence="8 9">
    <name type="scientific">Clavibacter phaseoli</name>
    <dbReference type="NCBI Taxonomy" id="1734031"/>
    <lineage>
        <taxon>Bacteria</taxon>
        <taxon>Bacillati</taxon>
        <taxon>Actinomycetota</taxon>
        <taxon>Actinomycetes</taxon>
        <taxon>Micrococcales</taxon>
        <taxon>Microbacteriaceae</taxon>
        <taxon>Clavibacter</taxon>
    </lineage>
</organism>
<dbReference type="RefSeq" id="WP_194676203.1">
    <property type="nucleotide sequence ID" value="NZ_JADKRP010000006.1"/>
</dbReference>
<dbReference type="PROSITE" id="PS51736">
    <property type="entry name" value="RECOMBINASES_3"/>
    <property type="match status" value="1"/>
</dbReference>
<proteinExistence type="inferred from homology"/>
<feature type="active site" description="O-(5'-phospho-DNA)-serine intermediate" evidence="5 6">
    <location>
        <position position="12"/>
    </location>
</feature>
<dbReference type="InterPro" id="IPR036162">
    <property type="entry name" value="Resolvase-like_N_sf"/>
</dbReference>
<keyword evidence="4" id="KW-0233">DNA recombination</keyword>
<dbReference type="GO" id="GO:0015074">
    <property type="term" value="P:DNA integration"/>
    <property type="evidence" value="ECO:0007669"/>
    <property type="project" value="UniProtKB-KW"/>
</dbReference>
<dbReference type="InterPro" id="IPR006120">
    <property type="entry name" value="Resolvase_HTH_dom"/>
</dbReference>
<evidence type="ECO:0000259" key="7">
    <source>
        <dbReference type="PROSITE" id="PS51736"/>
    </source>
</evidence>
<dbReference type="CDD" id="cd00569">
    <property type="entry name" value="HTH_Hin_like"/>
    <property type="match status" value="1"/>
</dbReference>
<gene>
    <name evidence="8" type="ORF">ITJ42_15510</name>
</gene>
<comment type="caution">
    <text evidence="8">The sequence shown here is derived from an EMBL/GenBank/DDBJ whole genome shotgun (WGS) entry which is preliminary data.</text>
</comment>
<evidence type="ECO:0000256" key="2">
    <source>
        <dbReference type="ARBA" id="ARBA00022908"/>
    </source>
</evidence>
<dbReference type="InterPro" id="IPR050639">
    <property type="entry name" value="SSR_resolvase"/>
</dbReference>
<dbReference type="AlphaFoldDB" id="A0A8I0VCL9"/>
<keyword evidence="2" id="KW-0229">DNA integration</keyword>
<dbReference type="InterPro" id="IPR006119">
    <property type="entry name" value="Resolv_N"/>
</dbReference>
<keyword evidence="9" id="KW-1185">Reference proteome</keyword>
<evidence type="ECO:0000256" key="4">
    <source>
        <dbReference type="ARBA" id="ARBA00023172"/>
    </source>
</evidence>
<dbReference type="EMBL" id="JADKRP010000006">
    <property type="protein sequence ID" value="MBF4632626.1"/>
    <property type="molecule type" value="Genomic_DNA"/>
</dbReference>
<evidence type="ECO:0000256" key="5">
    <source>
        <dbReference type="PIRSR" id="PIRSR606118-50"/>
    </source>
</evidence>
<dbReference type="SMART" id="SM00857">
    <property type="entry name" value="Resolvase"/>
    <property type="match status" value="1"/>
</dbReference>
<protein>
    <submittedName>
        <fullName evidence="8">Recombinase family protein</fullName>
    </submittedName>
</protein>
<sequence length="208" mass="22435">MGELLVGYARVSTDKQDVSSQRAGLLALGVSEDRIYVDHGLTGTTRARPALREALAACRAGDTLVVTKLDRLARSLPDARDIVDELTARQVRLNLGGSTHDPTDPVGRLLFNVLAMVAEFEADLIRMRTREGMKIAKAKGKLRGGKPKLSPAQEAHLVALHRAGDHTVAELGELFSVARATVYRAVERSSAKDSTTLTLPRVDESAAE</sequence>
<dbReference type="Gene3D" id="3.40.50.1390">
    <property type="entry name" value="Resolvase, N-terminal catalytic domain"/>
    <property type="match status" value="1"/>
</dbReference>
<accession>A0A8I0VCL9</accession>
<reference evidence="8 9" key="1">
    <citation type="submission" date="2020-10" db="EMBL/GenBank/DDBJ databases">
        <title>Draft genome sequences of plant-associated actinobacteria.</title>
        <authorList>
            <person name="Tarlachkov S.V."/>
            <person name="Starodumova I.P."/>
            <person name="Dorofeeva L.V."/>
            <person name="Prisyazhnaya N.V."/>
            <person name="Roubtsova T.V."/>
            <person name="Chizhov V.N."/>
            <person name="Nadler S.A."/>
            <person name="Subbotin S.A."/>
            <person name="Evtushenko L.I."/>
        </authorList>
    </citation>
    <scope>NUCLEOTIDE SEQUENCE [LARGE SCALE GENOMIC DNA]</scope>
    <source>
        <strain evidence="8 9">VKM Ac-2886</strain>
    </source>
</reference>